<organism evidence="1 2">
    <name type="scientific">Virgisporangium aurantiacum</name>
    <dbReference type="NCBI Taxonomy" id="175570"/>
    <lineage>
        <taxon>Bacteria</taxon>
        <taxon>Bacillati</taxon>
        <taxon>Actinomycetota</taxon>
        <taxon>Actinomycetes</taxon>
        <taxon>Micromonosporales</taxon>
        <taxon>Micromonosporaceae</taxon>
        <taxon>Virgisporangium</taxon>
    </lineage>
</organism>
<evidence type="ECO:0008006" key="3">
    <source>
        <dbReference type="Google" id="ProtNLM"/>
    </source>
</evidence>
<dbReference type="PANTHER" id="PTHR48312">
    <property type="match status" value="1"/>
</dbReference>
<sequence length="242" mass="27922">MGRVVVLWAAPRSVSTAFEKAFSRRPSTRIVHEPFTDCYYFSENARSRRYGRQPDRLGYGPAAAIDEIYGCAAPLVFVKDLAFQAEPYVPDEFLAAATNTFIVRRPRVVLRSLRGLKPDFTEEEFGFEPLARLLRHVVEDLSQEPVVVEGDRFREAPEVQLRRYCERIGVDFDSRMLSWPDGRIRAWAPHERESQAKWHRTLETSTRIIPPEPAGHVDIRPEEADVVRRAEKVYAELQGYML</sequence>
<dbReference type="Gene3D" id="3.40.50.300">
    <property type="entry name" value="P-loop containing nucleotide triphosphate hydrolases"/>
    <property type="match status" value="1"/>
</dbReference>
<proteinExistence type="predicted"/>
<dbReference type="EMBL" id="BOPG01000133">
    <property type="protein sequence ID" value="GIJ64862.1"/>
    <property type="molecule type" value="Genomic_DNA"/>
</dbReference>
<keyword evidence="2" id="KW-1185">Reference proteome</keyword>
<protein>
    <recommendedName>
        <fullName evidence="3">Sulfotransferase family protein</fullName>
    </recommendedName>
</protein>
<dbReference type="Pfam" id="PF19798">
    <property type="entry name" value="Sulfotransfer_5"/>
    <property type="match status" value="1"/>
</dbReference>
<dbReference type="SUPFAM" id="SSF52540">
    <property type="entry name" value="P-loop containing nucleoside triphosphate hydrolases"/>
    <property type="match status" value="1"/>
</dbReference>
<evidence type="ECO:0000313" key="2">
    <source>
        <dbReference type="Proteomes" id="UP000612585"/>
    </source>
</evidence>
<dbReference type="InterPro" id="IPR027417">
    <property type="entry name" value="P-loop_NTPase"/>
</dbReference>
<dbReference type="AlphaFoldDB" id="A0A8J3ZIR7"/>
<dbReference type="RefSeq" id="WP_204014532.1">
    <property type="nucleotide sequence ID" value="NZ_BOPG01000133.1"/>
</dbReference>
<comment type="caution">
    <text evidence="1">The sequence shown here is derived from an EMBL/GenBank/DDBJ whole genome shotgun (WGS) entry which is preliminary data.</text>
</comment>
<evidence type="ECO:0000313" key="1">
    <source>
        <dbReference type="EMBL" id="GIJ64862.1"/>
    </source>
</evidence>
<gene>
    <name evidence="1" type="ORF">Vau01_123780</name>
</gene>
<dbReference type="Proteomes" id="UP000612585">
    <property type="component" value="Unassembled WGS sequence"/>
</dbReference>
<reference evidence="1" key="1">
    <citation type="submission" date="2021-01" db="EMBL/GenBank/DDBJ databases">
        <title>Whole genome shotgun sequence of Virgisporangium aurantiacum NBRC 16421.</title>
        <authorList>
            <person name="Komaki H."/>
            <person name="Tamura T."/>
        </authorList>
    </citation>
    <scope>NUCLEOTIDE SEQUENCE</scope>
    <source>
        <strain evidence="1">NBRC 16421</strain>
    </source>
</reference>
<accession>A0A8J3ZIR7</accession>
<dbReference type="PANTHER" id="PTHR48312:SF1">
    <property type="entry name" value="SULFOTRANSFERASE"/>
    <property type="match status" value="1"/>
</dbReference>
<name>A0A8J3ZIR7_9ACTN</name>